<feature type="non-terminal residue" evidence="1">
    <location>
        <position position="1"/>
    </location>
</feature>
<dbReference type="AlphaFoldDB" id="A0A9N9GC54"/>
<proteinExistence type="predicted"/>
<sequence length="62" mass="6920">FDKNPTTKNKKLTKIDRKTKTMLDLLRQNLFLLTTFVIANAFNAMAAPVPGETDPELVTRGA</sequence>
<protein>
    <submittedName>
        <fullName evidence="1">20179_t:CDS:1</fullName>
    </submittedName>
</protein>
<comment type="caution">
    <text evidence="1">The sequence shown here is derived from an EMBL/GenBank/DDBJ whole genome shotgun (WGS) entry which is preliminary data.</text>
</comment>
<keyword evidence="2" id="KW-1185">Reference proteome</keyword>
<accession>A0A9N9GC54</accession>
<evidence type="ECO:0000313" key="2">
    <source>
        <dbReference type="Proteomes" id="UP000789759"/>
    </source>
</evidence>
<reference evidence="1" key="1">
    <citation type="submission" date="2021-06" db="EMBL/GenBank/DDBJ databases">
        <authorList>
            <person name="Kallberg Y."/>
            <person name="Tangrot J."/>
            <person name="Rosling A."/>
        </authorList>
    </citation>
    <scope>NUCLEOTIDE SEQUENCE</scope>
    <source>
        <strain evidence="1">FL966</strain>
    </source>
</reference>
<evidence type="ECO:0000313" key="1">
    <source>
        <dbReference type="EMBL" id="CAG8596588.1"/>
    </source>
</evidence>
<name>A0A9N9GC54_9GLOM</name>
<organism evidence="1 2">
    <name type="scientific">Cetraspora pellucida</name>
    <dbReference type="NCBI Taxonomy" id="1433469"/>
    <lineage>
        <taxon>Eukaryota</taxon>
        <taxon>Fungi</taxon>
        <taxon>Fungi incertae sedis</taxon>
        <taxon>Mucoromycota</taxon>
        <taxon>Glomeromycotina</taxon>
        <taxon>Glomeromycetes</taxon>
        <taxon>Diversisporales</taxon>
        <taxon>Gigasporaceae</taxon>
        <taxon>Cetraspora</taxon>
    </lineage>
</organism>
<gene>
    <name evidence="1" type="ORF">CPELLU_LOCUS6790</name>
</gene>
<dbReference type="EMBL" id="CAJVQA010004338">
    <property type="protein sequence ID" value="CAG8596588.1"/>
    <property type="molecule type" value="Genomic_DNA"/>
</dbReference>
<dbReference type="Proteomes" id="UP000789759">
    <property type="component" value="Unassembled WGS sequence"/>
</dbReference>